<name>A0ABP8TU32_9ACTN</name>
<sequence>MSPHDRIPVPARLGVDELKVTAITGEGISLQGTAPGTSLSVQLAGNAGATSVMNGLAITLVAIASGNAVLRIAPAPER</sequence>
<keyword evidence="2" id="KW-1185">Reference proteome</keyword>
<proteinExistence type="predicted"/>
<evidence type="ECO:0000313" key="1">
    <source>
        <dbReference type="EMBL" id="GAA4614706.1"/>
    </source>
</evidence>
<reference evidence="2" key="1">
    <citation type="journal article" date="2019" name="Int. J. Syst. Evol. Microbiol.">
        <title>The Global Catalogue of Microorganisms (GCM) 10K type strain sequencing project: providing services to taxonomists for standard genome sequencing and annotation.</title>
        <authorList>
            <consortium name="The Broad Institute Genomics Platform"/>
            <consortium name="The Broad Institute Genome Sequencing Center for Infectious Disease"/>
            <person name="Wu L."/>
            <person name="Ma J."/>
        </authorList>
    </citation>
    <scope>NUCLEOTIDE SEQUENCE [LARGE SCALE GENOMIC DNA]</scope>
    <source>
        <strain evidence="2">JCM 17938</strain>
    </source>
</reference>
<accession>A0ABP8TU32</accession>
<dbReference type="RefSeq" id="WP_345363061.1">
    <property type="nucleotide sequence ID" value="NZ_BAABHJ010000027.1"/>
</dbReference>
<gene>
    <name evidence="1" type="ORF">GCM10023195_64320</name>
</gene>
<dbReference type="EMBL" id="BAABHJ010000027">
    <property type="protein sequence ID" value="GAA4614706.1"/>
    <property type="molecule type" value="Genomic_DNA"/>
</dbReference>
<organism evidence="1 2">
    <name type="scientific">Actinoallomurus liliacearum</name>
    <dbReference type="NCBI Taxonomy" id="1080073"/>
    <lineage>
        <taxon>Bacteria</taxon>
        <taxon>Bacillati</taxon>
        <taxon>Actinomycetota</taxon>
        <taxon>Actinomycetes</taxon>
        <taxon>Streptosporangiales</taxon>
        <taxon>Thermomonosporaceae</taxon>
        <taxon>Actinoallomurus</taxon>
    </lineage>
</organism>
<protein>
    <submittedName>
        <fullName evidence="1">Uncharacterized protein</fullName>
    </submittedName>
</protein>
<dbReference type="Proteomes" id="UP001500212">
    <property type="component" value="Unassembled WGS sequence"/>
</dbReference>
<evidence type="ECO:0000313" key="2">
    <source>
        <dbReference type="Proteomes" id="UP001500212"/>
    </source>
</evidence>
<comment type="caution">
    <text evidence="1">The sequence shown here is derived from an EMBL/GenBank/DDBJ whole genome shotgun (WGS) entry which is preliminary data.</text>
</comment>